<gene>
    <name evidence="2" type="ORF">S06H3_49011</name>
</gene>
<comment type="caution">
    <text evidence="2">The sequence shown here is derived from an EMBL/GenBank/DDBJ whole genome shotgun (WGS) entry which is preliminary data.</text>
</comment>
<dbReference type="EMBL" id="BARV01030914">
    <property type="protein sequence ID" value="GAI32957.1"/>
    <property type="molecule type" value="Genomic_DNA"/>
</dbReference>
<dbReference type="Gene3D" id="3.40.50.10610">
    <property type="entry name" value="ABC-type transport auxiliary lipoprotein component"/>
    <property type="match status" value="1"/>
</dbReference>
<organism evidence="2">
    <name type="scientific">marine sediment metagenome</name>
    <dbReference type="NCBI Taxonomy" id="412755"/>
    <lineage>
        <taxon>unclassified sequences</taxon>
        <taxon>metagenomes</taxon>
        <taxon>ecological metagenomes</taxon>
    </lineage>
</organism>
<evidence type="ECO:0000256" key="1">
    <source>
        <dbReference type="SAM" id="MobiDB-lite"/>
    </source>
</evidence>
<feature type="region of interest" description="Disordered" evidence="1">
    <location>
        <begin position="212"/>
        <end position="232"/>
    </location>
</feature>
<reference evidence="2" key="1">
    <citation type="journal article" date="2014" name="Front. Microbiol.">
        <title>High frequency of phylogenetically diverse reductive dehalogenase-homologous genes in deep subseafloor sedimentary metagenomes.</title>
        <authorList>
            <person name="Kawai M."/>
            <person name="Futagami T."/>
            <person name="Toyoda A."/>
            <person name="Takaki Y."/>
            <person name="Nishi S."/>
            <person name="Hori S."/>
            <person name="Arai W."/>
            <person name="Tsubouchi T."/>
            <person name="Morono Y."/>
            <person name="Uchiyama I."/>
            <person name="Ito T."/>
            <person name="Fujiyama A."/>
            <person name="Inagaki F."/>
            <person name="Takami H."/>
        </authorList>
    </citation>
    <scope>NUCLEOTIDE SEQUENCE</scope>
    <source>
        <strain evidence="2">Expedition CK06-06</strain>
    </source>
</reference>
<accession>X1MMW7</accession>
<feature type="non-terminal residue" evidence="2">
    <location>
        <position position="232"/>
    </location>
</feature>
<dbReference type="AlphaFoldDB" id="X1MMW7"/>
<protein>
    <submittedName>
        <fullName evidence="2">Uncharacterized protein</fullName>
    </submittedName>
</protein>
<sequence>MILCSCGSQLPFVKDDDASSQRAILKNPPKSIAILPFGNKTEVEDLDEFVRTTFYSHLTPHPYKDIELHEVDRKLKRYNLMNYEKLSHVSAKRLGRILHCDAVVIGEVTEFQRVYAGIYSQMAVGASITIWDTRSGKKLWSDQHVTRHHEGGIPLAITDLAMISIRSGLNLRDSEKVKTVDELSRHLISRMPVPDPYGNGAKLVSLKRLTKAKNKTSPNSPKLKSLKNLTKG</sequence>
<feature type="compositionally biased region" description="Polar residues" evidence="1">
    <location>
        <begin position="215"/>
        <end position="232"/>
    </location>
</feature>
<dbReference type="InterPro" id="IPR008517">
    <property type="entry name" value="GNA1162-like"/>
</dbReference>
<proteinExistence type="predicted"/>
<name>X1MMW7_9ZZZZ</name>
<evidence type="ECO:0000313" key="2">
    <source>
        <dbReference type="EMBL" id="GAI32957.1"/>
    </source>
</evidence>
<dbReference type="Pfam" id="PF05643">
    <property type="entry name" value="GNA1162-like"/>
    <property type="match status" value="1"/>
</dbReference>